<evidence type="ECO:0000256" key="6">
    <source>
        <dbReference type="ARBA" id="ARBA00022833"/>
    </source>
</evidence>
<sequence>LDTIDVSNLNRQFLFRKEHVGKSKAEVAGKSIKCFRDDVNLKAYHASIFSLQFGPEFFEEFDIVFNALDNQAARRHVNRMCVNIGKAVIESGTSGYLGQVEPLLFKSAKSVNGRASNALAGRASCFECQPVENDRRSYPTCTIRNTPSEPIHCVVWAKFLFNQLFGIPDIEDEDISPDMEDPENTASQIDSVNLEKQVKPNSSNLPLWERVKLDKLASQSIEEALAWRLFHTDVLTLTSMRSLWENRPERKQPDPLDHETLAAALTDPGLDCVSSDTTEGAKLRDQRKLNLIGWLSVFIASCRALRKRTGFSNDQPSSAYSAISWDKVCHITQFFLIMLSRSLMQYSYFYLQELSIS</sequence>
<proteinExistence type="inferred from homology"/>
<dbReference type="InterPro" id="IPR035985">
    <property type="entry name" value="Ubiquitin-activating_enz"/>
</dbReference>
<protein>
    <submittedName>
        <fullName evidence="9">ThiF domain-containing protein</fullName>
    </submittedName>
</protein>
<evidence type="ECO:0000256" key="4">
    <source>
        <dbReference type="ARBA" id="ARBA00022741"/>
    </source>
</evidence>
<evidence type="ECO:0000256" key="1">
    <source>
        <dbReference type="ARBA" id="ARBA00004718"/>
    </source>
</evidence>
<evidence type="ECO:0000313" key="9">
    <source>
        <dbReference type="WBParaSite" id="SSLN_0000153201-mRNA-1"/>
    </source>
</evidence>
<reference evidence="9" key="1">
    <citation type="submission" date="2016-06" db="UniProtKB">
        <authorList>
            <consortium name="WormBaseParasite"/>
        </authorList>
    </citation>
    <scope>IDENTIFICATION</scope>
</reference>
<comment type="similarity">
    <text evidence="2">Belongs to the ubiquitin-activating E1 family.</text>
</comment>
<evidence type="ECO:0000256" key="3">
    <source>
        <dbReference type="ARBA" id="ARBA00022723"/>
    </source>
</evidence>
<keyword evidence="7" id="KW-0067">ATP-binding</keyword>
<dbReference type="PANTHER" id="PTHR10953">
    <property type="entry name" value="UBIQUITIN-ACTIVATING ENZYME E1"/>
    <property type="match status" value="1"/>
</dbReference>
<dbReference type="SUPFAM" id="SSF69572">
    <property type="entry name" value="Activating enzymes of the ubiquitin-like proteins"/>
    <property type="match status" value="1"/>
</dbReference>
<dbReference type="GO" id="GO:0019948">
    <property type="term" value="F:SUMO activating enzyme activity"/>
    <property type="evidence" value="ECO:0007669"/>
    <property type="project" value="TreeGrafter"/>
</dbReference>
<keyword evidence="5" id="KW-0833">Ubl conjugation pathway</keyword>
<dbReference type="Pfam" id="PF00899">
    <property type="entry name" value="ThiF"/>
    <property type="match status" value="1"/>
</dbReference>
<dbReference type="GO" id="GO:0005737">
    <property type="term" value="C:cytoplasm"/>
    <property type="evidence" value="ECO:0007669"/>
    <property type="project" value="TreeGrafter"/>
</dbReference>
<dbReference type="InterPro" id="IPR023318">
    <property type="entry name" value="Ub_act_enz_dom_a_sf"/>
</dbReference>
<accession>A0A183SB78</accession>
<dbReference type="AlphaFoldDB" id="A0A183SB78"/>
<dbReference type="UniPathway" id="UPA00886"/>
<dbReference type="GO" id="GO:0046872">
    <property type="term" value="F:metal ion binding"/>
    <property type="evidence" value="ECO:0007669"/>
    <property type="project" value="UniProtKB-KW"/>
</dbReference>
<name>A0A183SB78_SCHSO</name>
<evidence type="ECO:0000256" key="7">
    <source>
        <dbReference type="ARBA" id="ARBA00022840"/>
    </source>
</evidence>
<feature type="domain" description="THIF-type NAD/FAD binding fold" evidence="8">
    <location>
        <begin position="2"/>
        <end position="198"/>
    </location>
</feature>
<evidence type="ECO:0000259" key="8">
    <source>
        <dbReference type="Pfam" id="PF00899"/>
    </source>
</evidence>
<dbReference type="PANTHER" id="PTHR10953:SF5">
    <property type="entry name" value="SUMO-ACTIVATING ENZYME SUBUNIT 2"/>
    <property type="match status" value="1"/>
</dbReference>
<evidence type="ECO:0000256" key="5">
    <source>
        <dbReference type="ARBA" id="ARBA00022786"/>
    </source>
</evidence>
<dbReference type="InterPro" id="IPR000594">
    <property type="entry name" value="ThiF_NAD_FAD-bd"/>
</dbReference>
<dbReference type="InterPro" id="IPR045886">
    <property type="entry name" value="ThiF/MoeB/HesA"/>
</dbReference>
<dbReference type="GO" id="GO:0031510">
    <property type="term" value="C:SUMO activating enzyme complex"/>
    <property type="evidence" value="ECO:0007669"/>
    <property type="project" value="TreeGrafter"/>
</dbReference>
<dbReference type="Gene3D" id="1.10.10.520">
    <property type="entry name" value="Ubiquitin activating enzymes (Uba3). Chain: B, domain 2"/>
    <property type="match status" value="1"/>
</dbReference>
<evidence type="ECO:0000256" key="2">
    <source>
        <dbReference type="ARBA" id="ARBA00005673"/>
    </source>
</evidence>
<keyword evidence="3" id="KW-0479">Metal-binding</keyword>
<keyword evidence="6" id="KW-0862">Zinc</keyword>
<dbReference type="Gene3D" id="3.50.50.80">
    <property type="entry name" value="Ubiquitin-activating enzyme E1, inactive adenylation domain, subdomain 1"/>
    <property type="match status" value="1"/>
</dbReference>
<dbReference type="GO" id="GO:0016925">
    <property type="term" value="P:protein sumoylation"/>
    <property type="evidence" value="ECO:0007669"/>
    <property type="project" value="UniProtKB-UniPathway"/>
</dbReference>
<dbReference type="WBParaSite" id="SSLN_0000153201-mRNA-1">
    <property type="protein sequence ID" value="SSLN_0000153201-mRNA-1"/>
    <property type="gene ID" value="SSLN_0000153201"/>
</dbReference>
<keyword evidence="4" id="KW-0547">Nucleotide-binding</keyword>
<dbReference type="GO" id="GO:0005524">
    <property type="term" value="F:ATP binding"/>
    <property type="evidence" value="ECO:0007669"/>
    <property type="project" value="UniProtKB-KW"/>
</dbReference>
<organism evidence="9">
    <name type="scientific">Schistocephalus solidus</name>
    <name type="common">Tapeworm</name>
    <dbReference type="NCBI Taxonomy" id="70667"/>
    <lineage>
        <taxon>Eukaryota</taxon>
        <taxon>Metazoa</taxon>
        <taxon>Spiralia</taxon>
        <taxon>Lophotrochozoa</taxon>
        <taxon>Platyhelminthes</taxon>
        <taxon>Cestoda</taxon>
        <taxon>Eucestoda</taxon>
        <taxon>Diphyllobothriidea</taxon>
        <taxon>Diphyllobothriidae</taxon>
        <taxon>Schistocephalus</taxon>
    </lineage>
</organism>
<dbReference type="InterPro" id="IPR042449">
    <property type="entry name" value="Ub-E1_IAD_1"/>
</dbReference>
<comment type="pathway">
    <text evidence="1">Protein modification; protein sumoylation.</text>
</comment>